<dbReference type="Proteomes" id="UP001054252">
    <property type="component" value="Unassembled WGS sequence"/>
</dbReference>
<evidence type="ECO:0000313" key="2">
    <source>
        <dbReference type="Proteomes" id="UP001054252"/>
    </source>
</evidence>
<dbReference type="EMBL" id="BPVZ01000037">
    <property type="protein sequence ID" value="GKV12622.1"/>
    <property type="molecule type" value="Genomic_DNA"/>
</dbReference>
<dbReference type="AlphaFoldDB" id="A0AAV5JMW2"/>
<accession>A0AAV5JMW2</accession>
<dbReference type="SUPFAM" id="SSF50249">
    <property type="entry name" value="Nucleic acid-binding proteins"/>
    <property type="match status" value="1"/>
</dbReference>
<dbReference type="CDD" id="cd04481">
    <property type="entry name" value="RPA1_DBD_B_like"/>
    <property type="match status" value="1"/>
</dbReference>
<keyword evidence="2" id="KW-1185">Reference proteome</keyword>
<organism evidence="1 2">
    <name type="scientific">Rubroshorea leprosula</name>
    <dbReference type="NCBI Taxonomy" id="152421"/>
    <lineage>
        <taxon>Eukaryota</taxon>
        <taxon>Viridiplantae</taxon>
        <taxon>Streptophyta</taxon>
        <taxon>Embryophyta</taxon>
        <taxon>Tracheophyta</taxon>
        <taxon>Spermatophyta</taxon>
        <taxon>Magnoliopsida</taxon>
        <taxon>eudicotyledons</taxon>
        <taxon>Gunneridae</taxon>
        <taxon>Pentapetalae</taxon>
        <taxon>rosids</taxon>
        <taxon>malvids</taxon>
        <taxon>Malvales</taxon>
        <taxon>Dipterocarpaceae</taxon>
        <taxon>Rubroshorea</taxon>
    </lineage>
</organism>
<protein>
    <submittedName>
        <fullName evidence="1">Uncharacterized protein</fullName>
    </submittedName>
</protein>
<comment type="caution">
    <text evidence="1">The sequence shown here is derived from an EMBL/GenBank/DDBJ whole genome shotgun (WGS) entry which is preliminary data.</text>
</comment>
<gene>
    <name evidence="1" type="ORF">SLEP1_g23744</name>
</gene>
<proteinExistence type="predicted"/>
<sequence>MVCFFSDVIGLLSVVIEQKEVTKNGSPLNMISFELDDLSGNKLRCTLWENFTVEMCSIIDKSCNESVIFVIQFAKMKSWRGAMGISNTMFNTRIFINNYDIPEVLAFRERYLCSS</sequence>
<name>A0AAV5JMW2_9ROSI</name>
<reference evidence="1 2" key="1">
    <citation type="journal article" date="2021" name="Commun. Biol.">
        <title>The genome of Shorea leprosula (Dipterocarpaceae) highlights the ecological relevance of drought in aseasonal tropical rainforests.</title>
        <authorList>
            <person name="Ng K.K.S."/>
            <person name="Kobayashi M.J."/>
            <person name="Fawcett J.A."/>
            <person name="Hatakeyama M."/>
            <person name="Paape T."/>
            <person name="Ng C.H."/>
            <person name="Ang C.C."/>
            <person name="Tnah L.H."/>
            <person name="Lee C.T."/>
            <person name="Nishiyama T."/>
            <person name="Sese J."/>
            <person name="O'Brien M.J."/>
            <person name="Copetti D."/>
            <person name="Mohd Noor M.I."/>
            <person name="Ong R.C."/>
            <person name="Putra M."/>
            <person name="Sireger I.Z."/>
            <person name="Indrioko S."/>
            <person name="Kosugi Y."/>
            <person name="Izuno A."/>
            <person name="Isagi Y."/>
            <person name="Lee S.L."/>
            <person name="Shimizu K.K."/>
        </authorList>
    </citation>
    <scope>NUCLEOTIDE SEQUENCE [LARGE SCALE GENOMIC DNA]</scope>
    <source>
        <strain evidence="1">214</strain>
    </source>
</reference>
<dbReference type="InterPro" id="IPR012340">
    <property type="entry name" value="NA-bd_OB-fold"/>
</dbReference>
<dbReference type="Gene3D" id="2.40.50.140">
    <property type="entry name" value="Nucleic acid-binding proteins"/>
    <property type="match status" value="1"/>
</dbReference>
<evidence type="ECO:0000313" key="1">
    <source>
        <dbReference type="EMBL" id="GKV12622.1"/>
    </source>
</evidence>